<proteinExistence type="predicted"/>
<dbReference type="SMART" id="SM00454">
    <property type="entry name" value="SAM"/>
    <property type="match status" value="1"/>
</dbReference>
<dbReference type="Pfam" id="PF00536">
    <property type="entry name" value="SAM_1"/>
    <property type="match status" value="1"/>
</dbReference>
<dbReference type="PANTHER" id="PTHR16305">
    <property type="entry name" value="TESTICULAR SOLUBLE ADENYLYL CYCLASE"/>
    <property type="match status" value="1"/>
</dbReference>
<dbReference type="InterPro" id="IPR027417">
    <property type="entry name" value="P-loop_NTPase"/>
</dbReference>
<name>A0ABU4XRY4_9HYPH</name>
<evidence type="ECO:0000256" key="1">
    <source>
        <dbReference type="ARBA" id="ARBA00022741"/>
    </source>
</evidence>
<feature type="domain" description="Guanylate cyclase" evidence="4">
    <location>
        <begin position="88"/>
        <end position="215"/>
    </location>
</feature>
<dbReference type="SUPFAM" id="SSF47769">
    <property type="entry name" value="SAM/Pointed domain"/>
    <property type="match status" value="1"/>
</dbReference>
<dbReference type="PANTHER" id="PTHR16305:SF28">
    <property type="entry name" value="GUANYLATE CYCLASE DOMAIN-CONTAINING PROTEIN"/>
    <property type="match status" value="1"/>
</dbReference>
<dbReference type="SMART" id="SM00044">
    <property type="entry name" value="CYCc"/>
    <property type="match status" value="1"/>
</dbReference>
<keyword evidence="6" id="KW-1185">Reference proteome</keyword>
<dbReference type="Gene3D" id="1.10.150.50">
    <property type="entry name" value="Transcription Factor, Ets-1"/>
    <property type="match status" value="1"/>
</dbReference>
<dbReference type="CDD" id="cd09487">
    <property type="entry name" value="SAM_superfamily"/>
    <property type="match status" value="1"/>
</dbReference>
<evidence type="ECO:0000259" key="4">
    <source>
        <dbReference type="PROSITE" id="PS50125"/>
    </source>
</evidence>
<dbReference type="InterPro" id="IPR013761">
    <property type="entry name" value="SAM/pointed_sf"/>
</dbReference>
<dbReference type="CDD" id="cd07302">
    <property type="entry name" value="CHD"/>
    <property type="match status" value="1"/>
</dbReference>
<organism evidence="5 6">
    <name type="scientific">Mesorhizobium album</name>
    <dbReference type="NCBI Taxonomy" id="3072314"/>
    <lineage>
        <taxon>Bacteria</taxon>
        <taxon>Pseudomonadati</taxon>
        <taxon>Pseudomonadota</taxon>
        <taxon>Alphaproteobacteria</taxon>
        <taxon>Hyphomicrobiales</taxon>
        <taxon>Phyllobacteriaceae</taxon>
        <taxon>Mesorhizobium</taxon>
    </lineage>
</organism>
<gene>
    <name evidence="5" type="ORF">RFN28_03160</name>
</gene>
<keyword evidence="1" id="KW-0547">Nucleotide-binding</keyword>
<dbReference type="PROSITE" id="PS50125">
    <property type="entry name" value="GUANYLATE_CYCLASE_2"/>
    <property type="match status" value="1"/>
</dbReference>
<protein>
    <submittedName>
        <fullName evidence="5">Adenylate/guanylate cyclase domain-containing protein</fullName>
    </submittedName>
</protein>
<dbReference type="Gene3D" id="3.40.50.300">
    <property type="entry name" value="P-loop containing nucleotide triphosphate hydrolases"/>
    <property type="match status" value="1"/>
</dbReference>
<sequence>MDIAAWLRRLGLEQYQQAFRDNAIDGEVLPELTDADLQQLGILLGHRKRLLKAIAELGPPTDRSKPSTVEIKIQLGASEPVAERRQLTVMFVDLVGSTALASRLDPEDLREIIGAYHRCVADTVAHFGGFVAKYMGDGVLVYFGYPQAHENAAEQAMRAGLAVVDAVRRLQQSEPLRVRVGIATGQVVVGDLITSGEGQERGVVGETPNLAARLQALAEPDAVVIGPQTRQLVGGLFEYRDLGAVQVKGFPEPIHACQVTRESAVESRFEALHGATPTPLVGREEEVDLLQRHWHRAKSGEGRVVLLSGEPGIGKSRLTVTLQERIQNEPHTPLRYFCSPHHQDSALHPTIAQLERAAGLERDDPPERKLDKLAALLAPALPEDGALLAELLSLPTEGRFPPLQLTPQRKKEKIFDALLRQLENLARRGPVLMLFEDVHWIDPSSRELLDLVIERVPHLPVLLLLTFRPEFQPPWTGQAHVTVLVLNRLDRPEGAALVQRVVGTGELPTDVVAEIIERTDGVPLFVEELTKAVLEGGNARTVLSKPAATALNVPATLHASVMARLDRLGSAAKDVAQVGAVLGREFSYELLAAVAQRNAAELNGALDQLVGAGLVFCRGTRPLATYLFKHALVQDAAYGTLLRTKRQELHKRVADGLEEKWPEITEAQPELLAHHLQEAWDWAGAVDHWQKAGGAALARAATREAVSHFASAIDCSRRLGDVSGGAERVTRLHLAMANALMQAEGYRSERLGKTLEDARLAAAKTASVELQCDVALSLAPFFYATGRNHDYLTLAEEQLANCADLLPTAHLSGLWATKGMAHYNRGEQPQAAEALRNALDLIDRVDPNRGILFAGADRPRVSAQEYFSESLILLGFFDAAVEEKERLIRNFDQADKPFELAWRLLGHCELCALLGQYEELLENATKIVEICELHGYTARRSSGIRWRGHARSHLGELDAGIDDVRESLVLWRGHGVVFHTPEKASELCDLLLRAGRIEDASQMLDDVDTLIFDTDEASYLAECIRLRGQIAAGRGDLAGAARLFETAIATARRQQARFFELRATTQLAPVLARQGRVNDAETRLRSVIDAFEPDIRSSTSSQRKGRWTCWANEFRSPALGAPTIVAVILTAAFEALRLLGRAV</sequence>
<dbReference type="SUPFAM" id="SSF48452">
    <property type="entry name" value="TPR-like"/>
    <property type="match status" value="2"/>
</dbReference>
<evidence type="ECO:0000313" key="6">
    <source>
        <dbReference type="Proteomes" id="UP001287059"/>
    </source>
</evidence>
<keyword evidence="2" id="KW-0067">ATP-binding</keyword>
<dbReference type="InterPro" id="IPR041664">
    <property type="entry name" value="AAA_16"/>
</dbReference>
<dbReference type="Proteomes" id="UP001287059">
    <property type="component" value="Unassembled WGS sequence"/>
</dbReference>
<dbReference type="InterPro" id="IPR001054">
    <property type="entry name" value="A/G_cyclase"/>
</dbReference>
<dbReference type="EMBL" id="JAVIIW010000003">
    <property type="protein sequence ID" value="MDX8477477.1"/>
    <property type="molecule type" value="Genomic_DNA"/>
</dbReference>
<dbReference type="Gene3D" id="3.30.70.1230">
    <property type="entry name" value="Nucleotide cyclase"/>
    <property type="match status" value="1"/>
</dbReference>
<evidence type="ECO:0000313" key="5">
    <source>
        <dbReference type="EMBL" id="MDX8477477.1"/>
    </source>
</evidence>
<dbReference type="Pfam" id="PF13191">
    <property type="entry name" value="AAA_16"/>
    <property type="match status" value="1"/>
</dbReference>
<evidence type="ECO:0000259" key="3">
    <source>
        <dbReference type="PROSITE" id="PS50105"/>
    </source>
</evidence>
<dbReference type="RefSeq" id="WP_320285923.1">
    <property type="nucleotide sequence ID" value="NZ_JAVIIW010000003.1"/>
</dbReference>
<dbReference type="Pfam" id="PF00211">
    <property type="entry name" value="Guanylate_cyc"/>
    <property type="match status" value="1"/>
</dbReference>
<dbReference type="InterPro" id="IPR011990">
    <property type="entry name" value="TPR-like_helical_dom_sf"/>
</dbReference>
<reference evidence="5 6" key="1">
    <citation type="submission" date="2023-08" db="EMBL/GenBank/DDBJ databases">
        <title>Implementing the SeqCode for naming new Mesorhizobium species isolated from Vachellia karroo root nodules.</title>
        <authorList>
            <person name="Van Lill M."/>
        </authorList>
    </citation>
    <scope>NUCLEOTIDE SEQUENCE [LARGE SCALE GENOMIC DNA]</scope>
    <source>
        <strain evidence="5 6">VK24D</strain>
    </source>
</reference>
<evidence type="ECO:0000256" key="2">
    <source>
        <dbReference type="ARBA" id="ARBA00022840"/>
    </source>
</evidence>
<dbReference type="InterPro" id="IPR029787">
    <property type="entry name" value="Nucleotide_cyclase"/>
</dbReference>
<dbReference type="SUPFAM" id="SSF52540">
    <property type="entry name" value="P-loop containing nucleoside triphosphate hydrolases"/>
    <property type="match status" value="1"/>
</dbReference>
<dbReference type="SUPFAM" id="SSF55073">
    <property type="entry name" value="Nucleotide cyclase"/>
    <property type="match status" value="1"/>
</dbReference>
<feature type="domain" description="SAM" evidence="3">
    <location>
        <begin position="1"/>
        <end position="60"/>
    </location>
</feature>
<dbReference type="InterPro" id="IPR001660">
    <property type="entry name" value="SAM"/>
</dbReference>
<dbReference type="Gene3D" id="1.25.40.10">
    <property type="entry name" value="Tetratricopeptide repeat domain"/>
    <property type="match status" value="2"/>
</dbReference>
<accession>A0ABU4XRY4</accession>
<dbReference type="PROSITE" id="PS50105">
    <property type="entry name" value="SAM_DOMAIN"/>
    <property type="match status" value="1"/>
</dbReference>
<comment type="caution">
    <text evidence="5">The sequence shown here is derived from an EMBL/GenBank/DDBJ whole genome shotgun (WGS) entry which is preliminary data.</text>
</comment>